<feature type="transmembrane region" description="Helical" evidence="1">
    <location>
        <begin position="206"/>
        <end position="226"/>
    </location>
</feature>
<evidence type="ECO:0000313" key="2">
    <source>
        <dbReference type="EMBL" id="TKA91003.1"/>
    </source>
</evidence>
<dbReference type="AlphaFoldDB" id="A0A4U0YPT3"/>
<feature type="transmembrane region" description="Helical" evidence="1">
    <location>
        <begin position="36"/>
        <end position="56"/>
    </location>
</feature>
<dbReference type="Proteomes" id="UP000305198">
    <property type="component" value="Unassembled WGS sequence"/>
</dbReference>
<proteinExistence type="predicted"/>
<accession>A0A4U0YPT3</accession>
<feature type="transmembrane region" description="Helical" evidence="1">
    <location>
        <begin position="76"/>
        <end position="100"/>
    </location>
</feature>
<evidence type="ECO:0000256" key="1">
    <source>
        <dbReference type="SAM" id="Phobius"/>
    </source>
</evidence>
<dbReference type="RefSeq" id="WP_136869768.1">
    <property type="nucleotide sequence ID" value="NZ_SWAV01000004.1"/>
</dbReference>
<keyword evidence="1" id="KW-0472">Membrane</keyword>
<reference evidence="2 3" key="1">
    <citation type="submission" date="2019-04" db="EMBL/GenBank/DDBJ databases">
        <title>Crypto-aerobic microbial life in anoxic (sulfidic) marine sediments.</title>
        <authorList>
            <person name="Bhattacharya S."/>
            <person name="Roy C."/>
            <person name="Mondal N."/>
            <person name="Sarkar J."/>
            <person name="Mandal S."/>
            <person name="Rameez M.J."/>
            <person name="Ghosh W."/>
        </authorList>
    </citation>
    <scope>NUCLEOTIDE SEQUENCE [LARGE SCALE GENOMIC DNA]</scope>
    <source>
        <strain evidence="2 3">SBBB</strain>
    </source>
</reference>
<keyword evidence="1" id="KW-0812">Transmembrane</keyword>
<feature type="transmembrane region" description="Helical" evidence="1">
    <location>
        <begin position="166"/>
        <end position="185"/>
    </location>
</feature>
<name>A0A4U0YPT3_9GAMM</name>
<feature type="transmembrane region" description="Helical" evidence="1">
    <location>
        <begin position="139"/>
        <end position="160"/>
    </location>
</feature>
<keyword evidence="1" id="KW-1133">Transmembrane helix</keyword>
<comment type="caution">
    <text evidence="2">The sequence shown here is derived from an EMBL/GenBank/DDBJ whole genome shotgun (WGS) entry which is preliminary data.</text>
</comment>
<protein>
    <submittedName>
        <fullName evidence="2">Uncharacterized protein</fullName>
    </submittedName>
</protein>
<organism evidence="2 3">
    <name type="scientific">Halopseudomonas bauzanensis</name>
    <dbReference type="NCBI Taxonomy" id="653930"/>
    <lineage>
        <taxon>Bacteria</taxon>
        <taxon>Pseudomonadati</taxon>
        <taxon>Pseudomonadota</taxon>
        <taxon>Gammaproteobacteria</taxon>
        <taxon>Pseudomonadales</taxon>
        <taxon>Pseudomonadaceae</taxon>
        <taxon>Halopseudomonas</taxon>
    </lineage>
</organism>
<dbReference type="EMBL" id="SWAV01000004">
    <property type="protein sequence ID" value="TKA91003.1"/>
    <property type="molecule type" value="Genomic_DNA"/>
</dbReference>
<evidence type="ECO:0000313" key="3">
    <source>
        <dbReference type="Proteomes" id="UP000305198"/>
    </source>
</evidence>
<gene>
    <name evidence="2" type="ORF">FA869_13260</name>
</gene>
<sequence length="582" mass="66217">MADMQKNNNFFHAVEGYLVWMNLLLRRILAVSPFRFLASIVLSLAAQLAMVVSFFLPLKIVFLLGSEQVPSYLNGVLPISSVSELIVILMILSALSYFVFIGANRYAEALSSEGAQRLVEATSKLTLFQNQDELALRSYLRVGNFFAAMLFLAFSLTVFLLFYFNLFLIFLLCGAGLLGVLFVLFRVSPRSRISIEKTPGPFISQVYGVFFIVLFSVMVVDIVLWSDVDFYVSLICLLLVRQLLQRMTTATIDSVLLFRQIEQVNSIFLNADLKSAGHSNYKAAPLLDTLSDGRLLEFVGQVLSRLDRKLDDRDSDADFEVVYLQSSLVDVLSLLVKRGAGDVIIKVFHDRHKLLATRESDLMLSLADDDFFLSEFRVIESVEGYRVHVFQLPARLERHHDQTFKYRRDEFRVRCFSARPNLQFVERYRLSHSMLGRRVSDIAQVLRFPMFKELLAEYSITSLVSLSETILGELPITLCPSDITDDSLIVLDGGAVMNLHWERWAFEPVGFGLSLPELDLPHLRLLLDRSGLNDIQADKVRLCGLLCIVEQQVRNQKLDMVKETVSLVLQTLEKLDGPERYR</sequence>